<dbReference type="Proteomes" id="UP000811282">
    <property type="component" value="Unassembled WGS sequence"/>
</dbReference>
<feature type="domain" description="PRD" evidence="1">
    <location>
        <begin position="79"/>
        <end position="191"/>
    </location>
</feature>
<proteinExistence type="predicted"/>
<dbReference type="InterPro" id="IPR036634">
    <property type="entry name" value="PRD_sf"/>
</dbReference>
<dbReference type="EMBL" id="JAFJYC010000001">
    <property type="protein sequence ID" value="MBT9432004.1"/>
    <property type="molecule type" value="Genomic_DNA"/>
</dbReference>
<dbReference type="InterPro" id="IPR011608">
    <property type="entry name" value="PRD"/>
</dbReference>
<gene>
    <name evidence="2" type="ORF">JZM24_07375</name>
</gene>
<keyword evidence="3" id="KW-1185">Reference proteome</keyword>
<evidence type="ECO:0000313" key="3">
    <source>
        <dbReference type="Proteomes" id="UP000811282"/>
    </source>
</evidence>
<dbReference type="RefSeq" id="WP_215669195.1">
    <property type="nucleotide sequence ID" value="NZ_JAFJYC010000001.1"/>
</dbReference>
<organism evidence="2 3">
    <name type="scientific">Candidatus Sodalis endolongispinus</name>
    <dbReference type="NCBI Taxonomy" id="2812662"/>
    <lineage>
        <taxon>Bacteria</taxon>
        <taxon>Pseudomonadati</taxon>
        <taxon>Pseudomonadota</taxon>
        <taxon>Gammaproteobacteria</taxon>
        <taxon>Enterobacterales</taxon>
        <taxon>Bruguierivoracaceae</taxon>
        <taxon>Sodalis</taxon>
    </lineage>
</organism>
<reference evidence="2 3" key="1">
    <citation type="journal article" date="2021" name="Genome Biol. Evol.">
        <title>The evolution of interdependence in a four-way mealybug symbiosis.</title>
        <authorList>
            <person name="Garber A.I."/>
            <person name="Kupper M."/>
            <person name="Laetsch D.R."/>
            <person name="Weldon S.R."/>
            <person name="Ladinsky M.S."/>
            <person name="Bjorkman P.J."/>
            <person name="McCutcheon J.P."/>
        </authorList>
    </citation>
    <scope>NUCLEOTIDE SEQUENCE [LARGE SCALE GENOMIC DNA]</scope>
    <source>
        <strain evidence="2">SOD</strain>
    </source>
</reference>
<accession>A0ABS5YAK3</accession>
<name>A0ABS5YAK3_9GAMM</name>
<dbReference type="Pfam" id="PF00874">
    <property type="entry name" value="PRD"/>
    <property type="match status" value="1"/>
</dbReference>
<dbReference type="SUPFAM" id="SSF63520">
    <property type="entry name" value="PTS-regulatory domain, PRD"/>
    <property type="match status" value="1"/>
</dbReference>
<evidence type="ECO:0000259" key="1">
    <source>
        <dbReference type="PROSITE" id="PS51372"/>
    </source>
</evidence>
<sequence>MAVSRQDKTSDPDSLLPTAYLRTNNASPEQAMAIYLCQQLKIAAGGRSATLERHYITACLLCCELNEIKEKNLIEQVISSPPDIMEVTQRFILSLSNIVSGELVRDKSLLSRLILLIRQMIFRLTFKMNNVETESAQLLVRQVNLSYLDLFLEIEYFIRLFEKQYGTAFTDHEIGFITLCIKNAQSLSMKKYALRLYVTMVSVFHNLWRRKSSVP</sequence>
<dbReference type="Gene3D" id="1.10.1790.10">
    <property type="entry name" value="PRD domain"/>
    <property type="match status" value="1"/>
</dbReference>
<protein>
    <submittedName>
        <fullName evidence="2">PRD domain-containing protein</fullName>
    </submittedName>
</protein>
<evidence type="ECO:0000313" key="2">
    <source>
        <dbReference type="EMBL" id="MBT9432004.1"/>
    </source>
</evidence>
<dbReference type="PROSITE" id="PS51372">
    <property type="entry name" value="PRD_2"/>
    <property type="match status" value="1"/>
</dbReference>
<comment type="caution">
    <text evidence="2">The sequence shown here is derived from an EMBL/GenBank/DDBJ whole genome shotgun (WGS) entry which is preliminary data.</text>
</comment>